<dbReference type="SUPFAM" id="SSF143791">
    <property type="entry name" value="DUSP-like"/>
    <property type="match status" value="1"/>
</dbReference>
<keyword evidence="12" id="KW-1185">Reference proteome</keyword>
<evidence type="ECO:0000256" key="8">
    <source>
        <dbReference type="SAM" id="Phobius"/>
    </source>
</evidence>
<dbReference type="Pfam" id="PF06337">
    <property type="entry name" value="DUSP"/>
    <property type="match status" value="1"/>
</dbReference>
<feature type="domain" description="DUSP" evidence="10">
    <location>
        <begin position="4"/>
        <end position="116"/>
    </location>
</feature>
<dbReference type="InterPro" id="IPR050185">
    <property type="entry name" value="Ub_carboxyl-term_hydrolase"/>
</dbReference>
<dbReference type="Pfam" id="PF00443">
    <property type="entry name" value="UCH"/>
    <property type="match status" value="1"/>
</dbReference>
<dbReference type="OrthoDB" id="265776at2759"/>
<keyword evidence="4" id="KW-0645">Protease</keyword>
<dbReference type="SUPFAM" id="SSF54001">
    <property type="entry name" value="Cysteine proteinases"/>
    <property type="match status" value="1"/>
</dbReference>
<proteinExistence type="inferred from homology"/>
<dbReference type="PROSITE" id="PS51283">
    <property type="entry name" value="DUSP"/>
    <property type="match status" value="1"/>
</dbReference>
<keyword evidence="8" id="KW-0812">Transmembrane</keyword>
<evidence type="ECO:0000256" key="4">
    <source>
        <dbReference type="ARBA" id="ARBA00022670"/>
    </source>
</evidence>
<reference evidence="11" key="1">
    <citation type="journal article" date="2020" name="Ecol. Evol.">
        <title>Genome structure and content of the rice root-knot nematode (Meloidogyne graminicola).</title>
        <authorList>
            <person name="Phan N.T."/>
            <person name="Danchin E.G.J."/>
            <person name="Klopp C."/>
            <person name="Perfus-Barbeoch L."/>
            <person name="Kozlowski D.K."/>
            <person name="Koutsovoulos G.D."/>
            <person name="Lopez-Roques C."/>
            <person name="Bouchez O."/>
            <person name="Zahm M."/>
            <person name="Besnard G."/>
            <person name="Bellafiore S."/>
        </authorList>
    </citation>
    <scope>NUCLEOTIDE SEQUENCE</scope>
    <source>
        <strain evidence="11">VN-18</strain>
    </source>
</reference>
<dbReference type="Gene3D" id="3.90.70.10">
    <property type="entry name" value="Cysteine proteinases"/>
    <property type="match status" value="2"/>
</dbReference>
<keyword evidence="8" id="KW-0472">Membrane</keyword>
<dbReference type="EMBL" id="JABEBT010000006">
    <property type="protein sequence ID" value="KAF7639308.1"/>
    <property type="molecule type" value="Genomic_DNA"/>
</dbReference>
<dbReference type="Proteomes" id="UP000605970">
    <property type="component" value="Unassembled WGS sequence"/>
</dbReference>
<evidence type="ECO:0000259" key="10">
    <source>
        <dbReference type="PROSITE" id="PS51283"/>
    </source>
</evidence>
<feature type="transmembrane region" description="Helical" evidence="8">
    <location>
        <begin position="885"/>
        <end position="908"/>
    </location>
</feature>
<dbReference type="InterPro" id="IPR038765">
    <property type="entry name" value="Papain-like_cys_pep_sf"/>
</dbReference>
<dbReference type="GO" id="GO:0006508">
    <property type="term" value="P:proteolysis"/>
    <property type="evidence" value="ECO:0007669"/>
    <property type="project" value="UniProtKB-KW"/>
</dbReference>
<keyword evidence="5" id="KW-0833">Ubl conjugation pathway</keyword>
<evidence type="ECO:0000256" key="6">
    <source>
        <dbReference type="ARBA" id="ARBA00022801"/>
    </source>
</evidence>
<evidence type="ECO:0000256" key="5">
    <source>
        <dbReference type="ARBA" id="ARBA00022786"/>
    </source>
</evidence>
<feature type="transmembrane region" description="Helical" evidence="8">
    <location>
        <begin position="855"/>
        <end position="873"/>
    </location>
</feature>
<dbReference type="PANTHER" id="PTHR21646">
    <property type="entry name" value="UBIQUITIN CARBOXYL-TERMINAL HYDROLASE"/>
    <property type="match status" value="1"/>
</dbReference>
<evidence type="ECO:0000256" key="2">
    <source>
        <dbReference type="ARBA" id="ARBA00009085"/>
    </source>
</evidence>
<feature type="domain" description="USP" evidence="9">
    <location>
        <begin position="221"/>
        <end position="791"/>
    </location>
</feature>
<protein>
    <recommendedName>
        <fullName evidence="3">ubiquitinyl hydrolase 1</fullName>
        <ecNumber evidence="3">3.4.19.12</ecNumber>
    </recommendedName>
</protein>
<dbReference type="SUPFAM" id="SSF54236">
    <property type="entry name" value="Ubiquitin-like"/>
    <property type="match status" value="1"/>
</dbReference>
<comment type="caution">
    <text evidence="11">The sequence shown here is derived from an EMBL/GenBank/DDBJ whole genome shotgun (WGS) entry which is preliminary data.</text>
</comment>
<comment type="similarity">
    <text evidence="2">Belongs to the peptidase C19 family.</text>
</comment>
<dbReference type="InterPro" id="IPR006615">
    <property type="entry name" value="Pept_C19_DUSP"/>
</dbReference>
<dbReference type="InterPro" id="IPR018200">
    <property type="entry name" value="USP_CS"/>
</dbReference>
<dbReference type="GO" id="GO:0004843">
    <property type="term" value="F:cysteine-type deubiquitinase activity"/>
    <property type="evidence" value="ECO:0007669"/>
    <property type="project" value="UniProtKB-EC"/>
</dbReference>
<keyword evidence="7" id="KW-0788">Thiol protease</keyword>
<dbReference type="SMART" id="SM00695">
    <property type="entry name" value="DUSP"/>
    <property type="match status" value="1"/>
</dbReference>
<dbReference type="PROSITE" id="PS50235">
    <property type="entry name" value="USP_3"/>
    <property type="match status" value="1"/>
</dbReference>
<dbReference type="AlphaFoldDB" id="A0A8T0A1M4"/>
<evidence type="ECO:0000259" key="9">
    <source>
        <dbReference type="PROSITE" id="PS50235"/>
    </source>
</evidence>
<dbReference type="PROSITE" id="PS00973">
    <property type="entry name" value="USP_2"/>
    <property type="match status" value="1"/>
</dbReference>
<evidence type="ECO:0000256" key="3">
    <source>
        <dbReference type="ARBA" id="ARBA00012759"/>
    </source>
</evidence>
<organism evidence="11 12">
    <name type="scientific">Meloidogyne graminicola</name>
    <dbReference type="NCBI Taxonomy" id="189291"/>
    <lineage>
        <taxon>Eukaryota</taxon>
        <taxon>Metazoa</taxon>
        <taxon>Ecdysozoa</taxon>
        <taxon>Nematoda</taxon>
        <taxon>Chromadorea</taxon>
        <taxon>Rhabditida</taxon>
        <taxon>Tylenchina</taxon>
        <taxon>Tylenchomorpha</taxon>
        <taxon>Tylenchoidea</taxon>
        <taxon>Meloidogynidae</taxon>
        <taxon>Meloidogyninae</taxon>
        <taxon>Meloidogyne</taxon>
    </lineage>
</organism>
<gene>
    <name evidence="11" type="ORF">Mgra_00001270</name>
</gene>
<evidence type="ECO:0000313" key="12">
    <source>
        <dbReference type="Proteomes" id="UP000605970"/>
    </source>
</evidence>
<accession>A0A8T0A1M4</accession>
<dbReference type="InterPro" id="IPR029071">
    <property type="entry name" value="Ubiquitin-like_domsf"/>
</dbReference>
<dbReference type="GO" id="GO:0016579">
    <property type="term" value="P:protein deubiquitination"/>
    <property type="evidence" value="ECO:0007669"/>
    <property type="project" value="InterPro"/>
</dbReference>
<dbReference type="PANTHER" id="PTHR21646:SF24">
    <property type="entry name" value="UBIQUITIN CARBOXYL-TERMINAL HYDROLASE"/>
    <property type="match status" value="1"/>
</dbReference>
<keyword evidence="6" id="KW-0378">Hydrolase</keyword>
<comment type="catalytic activity">
    <reaction evidence="1">
        <text>Thiol-dependent hydrolysis of ester, thioester, amide, peptide and isopeptide bonds formed by the C-terminal Gly of ubiquitin (a 76-residue protein attached to proteins as an intracellular targeting signal).</text>
        <dbReference type="EC" id="3.4.19.12"/>
    </reaction>
</comment>
<sequence>MSTKSKAMRVGEAKELVEHDRTLPLREGQKWYILSSKWWADFLSNEQLEDHNTRFEMDPISNRDIIESDNKHGFKLKPGLISNNLATLVSEAVFNRLRETFGVEHEERDVIVRSVVKGTLMQDNVFIEVYPLEIKIADYSKKDQVFTMYVSQADSIDNIRKTIMDQLKIDEDERNNAKFIIENDGQFEVLPETISYLKLGAVLNSGNVVYVDTSGTSPQELQAQNGSRSSGRYSEGALQCLSNVPELTQYFLKDEHLKEINTTNPLGTHGRLVKAYGDLLKNIWSGNSNSVRPCSLKCVIGEFAPRFNGYAQQDSQELTAFLLDGLHEDLNRIMKKPYVEEKEMEGQNEAQAALEAWQDYKKRNDSIIVDLLHGQLKSTLTCNICSKISVKFDPFCYLSLPIPARERPAKSTIYFVRKDKWAKFSLTHTNKTTILQLKNVLREHLKIPADMQIVLITFYGSDILEDDKLIGVRINYNDLGKQFYAYAIDGADQLLMVENRTLTNQTLGHVFPVRRPDKITRQFVIDTVLPLCRDYFWLKNAGTSASKDKICEEPTLVSEPIEDDINQQYSEIEPDQINLLVPNSNLRPFPEDPNEELPCSTLTNDGSVPKIVIYWKENNQFGNVNPDSLVEREVNISKIKKAYTLKECIDLYTTEEQLSEEDTWYCPKCKTHQRAFKKLDLWSLPQILIIHLKRFLYSRYTRDKIETEIEVPVRGFDLGDKVRDPSHKQEKYDLIGVSNHSGGLGSGHYTARALNNGVWCEFNDSSAYTLTTPLADSFISREAYMLYYRRRQTDDSKQTLKSPNKTETSIMFFSFNYFISRLWSLWTEFGLLDEGDFELLEDFFEENVRIEKFPLFKFFGIFVLGLALIFRSYQGFLSDAKRTFFLFLLFFLPLGLFLLIFGLAPLLFTKHWLIFDEKFNLYLSTLREKEICLFSLQPSGHPCSSSQPRKIIPSRQSRLNYLKCLRNFTKTFNIASQSLCSKDEVDKLFLNFIGTEMHSLLYSEDIEDEFLSIKALKSLWQCMFLVRSEFLRIFLSATRQDIYLFRSFEFFKHFLILLKTFWPTFYYFDDLELKCRKRQPLKIKRDSKGKKQKWKSVTDFDICKAQLESVLERTEKGKNVENVIKFDNDTEEALNEQETLILNCETKSEDDEDFQIFELDPNLTPSTSTEPKFDELNNSKNHLSFGSHNAITNELKNVLSERKEFCLKREIYALAKLRGVLPEEIEREELDRKPFNFCKDEQKNLQNYQKSIKEFLVQ</sequence>
<dbReference type="EC" id="3.4.19.12" evidence="3"/>
<dbReference type="Gene3D" id="3.10.20.90">
    <property type="entry name" value="Phosphatidylinositol 3-kinase Catalytic Subunit, Chain A, domain 1"/>
    <property type="match status" value="1"/>
</dbReference>
<dbReference type="InterPro" id="IPR035927">
    <property type="entry name" value="DUSP-like_sf"/>
</dbReference>
<dbReference type="Gene3D" id="3.30.2230.10">
    <property type="entry name" value="DUSP-like"/>
    <property type="match status" value="1"/>
</dbReference>
<keyword evidence="8" id="KW-1133">Transmembrane helix</keyword>
<evidence type="ECO:0000313" key="11">
    <source>
        <dbReference type="EMBL" id="KAF7639308.1"/>
    </source>
</evidence>
<name>A0A8T0A1M4_9BILA</name>
<evidence type="ECO:0000256" key="7">
    <source>
        <dbReference type="ARBA" id="ARBA00022807"/>
    </source>
</evidence>
<evidence type="ECO:0000256" key="1">
    <source>
        <dbReference type="ARBA" id="ARBA00000707"/>
    </source>
</evidence>
<dbReference type="InterPro" id="IPR028889">
    <property type="entry name" value="USP"/>
</dbReference>
<dbReference type="InterPro" id="IPR001394">
    <property type="entry name" value="Peptidase_C19_UCH"/>
</dbReference>